<feature type="transmembrane region" description="Helical" evidence="6">
    <location>
        <begin position="396"/>
        <end position="418"/>
    </location>
</feature>
<dbReference type="KEGG" id="esg:EsVE80_21040"/>
<feature type="transmembrane region" description="Helical" evidence="6">
    <location>
        <begin position="371"/>
        <end position="390"/>
    </location>
</feature>
<evidence type="ECO:0000313" key="7">
    <source>
        <dbReference type="EMBL" id="BCA86581.1"/>
    </source>
</evidence>
<feature type="transmembrane region" description="Helical" evidence="6">
    <location>
        <begin position="221"/>
        <end position="244"/>
    </location>
</feature>
<proteinExistence type="predicted"/>
<dbReference type="PANTHER" id="PTHR43823:SF3">
    <property type="entry name" value="MULTIDRUG EXPORT PROTEIN MEPA"/>
    <property type="match status" value="1"/>
</dbReference>
<evidence type="ECO:0000256" key="6">
    <source>
        <dbReference type="SAM" id="Phobius"/>
    </source>
</evidence>
<feature type="transmembrane region" description="Helical" evidence="6">
    <location>
        <begin position="50"/>
        <end position="68"/>
    </location>
</feature>
<organism evidence="7 8">
    <name type="scientific">Enterococcus saigonensis</name>
    <dbReference type="NCBI Taxonomy" id="1805431"/>
    <lineage>
        <taxon>Bacteria</taxon>
        <taxon>Bacillati</taxon>
        <taxon>Bacillota</taxon>
        <taxon>Bacilli</taxon>
        <taxon>Lactobacillales</taxon>
        <taxon>Enterococcaceae</taxon>
        <taxon>Enterococcus</taxon>
    </lineage>
</organism>
<keyword evidence="2" id="KW-1003">Cell membrane</keyword>
<evidence type="ECO:0000256" key="4">
    <source>
        <dbReference type="ARBA" id="ARBA00022989"/>
    </source>
</evidence>
<dbReference type="Proteomes" id="UP000502998">
    <property type="component" value="Chromosome"/>
</dbReference>
<dbReference type="GO" id="GO:0015297">
    <property type="term" value="F:antiporter activity"/>
    <property type="evidence" value="ECO:0007669"/>
    <property type="project" value="InterPro"/>
</dbReference>
<protein>
    <submittedName>
        <fullName evidence="7">Multidrug transporter MatE</fullName>
    </submittedName>
</protein>
<evidence type="ECO:0000256" key="2">
    <source>
        <dbReference type="ARBA" id="ARBA00022475"/>
    </source>
</evidence>
<name>A0A679INZ2_9ENTE</name>
<reference evidence="7 8" key="1">
    <citation type="submission" date="2020-02" db="EMBL/GenBank/DDBJ databases">
        <title>Characterization of vanA genotype vancomycin-resistant Enterococcus saigonensis VE80.</title>
        <authorList>
            <person name="Harada T."/>
            <person name="Motooka D."/>
            <person name="Nakamura S."/>
            <person name="Yamamoto Y."/>
            <person name="Kawahara R."/>
            <person name="Kawatsu K."/>
        </authorList>
    </citation>
    <scope>NUCLEOTIDE SEQUENCE [LARGE SCALE GENOMIC DNA]</scope>
    <source>
        <strain evidence="7 8">VE80</strain>
    </source>
</reference>
<evidence type="ECO:0000256" key="5">
    <source>
        <dbReference type="ARBA" id="ARBA00023136"/>
    </source>
</evidence>
<dbReference type="InterPro" id="IPR051327">
    <property type="entry name" value="MATE_MepA_subfamily"/>
</dbReference>
<keyword evidence="5 6" id="KW-0472">Membrane</keyword>
<dbReference type="InterPro" id="IPR002528">
    <property type="entry name" value="MATE_fam"/>
</dbReference>
<feature type="transmembrane region" description="Helical" evidence="6">
    <location>
        <begin position="341"/>
        <end position="364"/>
    </location>
</feature>
<gene>
    <name evidence="7" type="ORF">EsVE80_21040</name>
</gene>
<evidence type="ECO:0000313" key="8">
    <source>
        <dbReference type="Proteomes" id="UP000502998"/>
    </source>
</evidence>
<dbReference type="GO" id="GO:0005886">
    <property type="term" value="C:plasma membrane"/>
    <property type="evidence" value="ECO:0007669"/>
    <property type="project" value="UniProtKB-SubCell"/>
</dbReference>
<feature type="transmembrane region" description="Helical" evidence="6">
    <location>
        <begin position="175"/>
        <end position="192"/>
    </location>
</feature>
<keyword evidence="3 6" id="KW-0812">Transmembrane</keyword>
<comment type="subcellular location">
    <subcellularLocation>
        <location evidence="1">Cell membrane</location>
        <topology evidence="1">Multi-pass membrane protein</topology>
    </subcellularLocation>
</comment>
<accession>A0A679INZ2</accession>
<dbReference type="Pfam" id="PF01554">
    <property type="entry name" value="MatE"/>
    <property type="match status" value="2"/>
</dbReference>
<dbReference type="GO" id="GO:0042910">
    <property type="term" value="F:xenobiotic transmembrane transporter activity"/>
    <property type="evidence" value="ECO:0007669"/>
    <property type="project" value="InterPro"/>
</dbReference>
<evidence type="ECO:0000256" key="1">
    <source>
        <dbReference type="ARBA" id="ARBA00004651"/>
    </source>
</evidence>
<feature type="transmembrane region" description="Helical" evidence="6">
    <location>
        <begin position="12"/>
        <end position="30"/>
    </location>
</feature>
<feature type="transmembrane region" description="Helical" evidence="6">
    <location>
        <begin position="151"/>
        <end position="169"/>
    </location>
</feature>
<feature type="transmembrane region" description="Helical" evidence="6">
    <location>
        <begin position="250"/>
        <end position="277"/>
    </location>
</feature>
<dbReference type="PANTHER" id="PTHR43823">
    <property type="entry name" value="SPORULATION PROTEIN YKVU"/>
    <property type="match status" value="1"/>
</dbReference>
<feature type="transmembrane region" description="Helical" evidence="6">
    <location>
        <begin position="80"/>
        <end position="106"/>
    </location>
</feature>
<keyword evidence="8" id="KW-1185">Reference proteome</keyword>
<dbReference type="EMBL" id="AP022822">
    <property type="protein sequence ID" value="BCA86581.1"/>
    <property type="molecule type" value="Genomic_DNA"/>
</dbReference>
<keyword evidence="4 6" id="KW-1133">Transmembrane helix</keyword>
<dbReference type="AlphaFoldDB" id="A0A679INZ2"/>
<feature type="transmembrane region" description="Helical" evidence="6">
    <location>
        <begin position="298"/>
        <end position="321"/>
    </location>
</feature>
<evidence type="ECO:0000256" key="3">
    <source>
        <dbReference type="ARBA" id="ARBA00022692"/>
    </source>
</evidence>
<dbReference type="RefSeq" id="WP_173103710.1">
    <property type="nucleotide sequence ID" value="NZ_AP022822.1"/>
</dbReference>
<feature type="transmembrane region" description="Helical" evidence="6">
    <location>
        <begin position="118"/>
        <end position="139"/>
    </location>
</feature>
<sequence>MKEIRGYVARSVLSTFGLSLYILADTFFIANGVGTLGLTALNIALPLFNLLNGLGLLLGMGGATLFVLKGGKGNYFSQLLITGMGVGLFFTFLGVTAATSLASLLGASLETLQLTTTYLRFILIMAPFFICNNLVLAFIRNDNNPQLAMKAMLFSSLFNIIFDYIFVFFLHMGMAGAALATVLSPVLSLMILSTHRKKNNRHLFWQPTLPQLKTISRSAQLGLASFLTEMSTGISILVFNQVLLTLSGDIAVAAYGVLANILLVGLSLFTGVAQGIQPLISQAAAKKERAKVFSYLRYGFKVSLSLALLLYLIVTIFKFPIVGLFNRENNIVLTQLATNGIQIYFLALLGACLNIVFSIFFSAVGYAKQSFTVAVLRGYVLILPLVVLLGKNFGIIGVWSSLPLSEFFTLLLASLLFVQVKKSYRQNISF</sequence>